<dbReference type="GO" id="GO:0030992">
    <property type="term" value="C:intraciliary transport particle B"/>
    <property type="evidence" value="ECO:0007669"/>
    <property type="project" value="TreeGrafter"/>
</dbReference>
<evidence type="ECO:0000259" key="1">
    <source>
        <dbReference type="Pfam" id="PF23387"/>
    </source>
</evidence>
<dbReference type="PANTHER" id="PTHR24098">
    <property type="entry name" value="OUTER SEGMENT 5"/>
    <property type="match status" value="1"/>
</dbReference>
<protein>
    <submittedName>
        <fullName evidence="2">SJCHGC07545 protein</fullName>
    </submittedName>
</protein>
<organism evidence="2">
    <name type="scientific">Schistosoma japonicum</name>
    <name type="common">Blood fluke</name>
    <dbReference type="NCBI Taxonomy" id="6182"/>
    <lineage>
        <taxon>Eukaryota</taxon>
        <taxon>Metazoa</taxon>
        <taxon>Spiralia</taxon>
        <taxon>Lophotrochozoa</taxon>
        <taxon>Platyhelminthes</taxon>
        <taxon>Trematoda</taxon>
        <taxon>Digenea</taxon>
        <taxon>Strigeidida</taxon>
        <taxon>Schistosomatoidea</taxon>
        <taxon>Schistosomatidae</taxon>
        <taxon>Schistosoma</taxon>
    </lineage>
</organism>
<dbReference type="Pfam" id="PF23387">
    <property type="entry name" value="TPR_IFT80_172"/>
    <property type="match status" value="1"/>
</dbReference>
<dbReference type="GO" id="GO:0060271">
    <property type="term" value="P:cilium assembly"/>
    <property type="evidence" value="ECO:0007669"/>
    <property type="project" value="TreeGrafter"/>
</dbReference>
<proteinExistence type="evidence at transcript level"/>
<dbReference type="AlphaFoldDB" id="Q5DFX1"/>
<accession>Q5DFX1</accession>
<dbReference type="PANTHER" id="PTHR24098:SF0">
    <property type="entry name" value="OUTER SEGMENT 5"/>
    <property type="match status" value="1"/>
</dbReference>
<name>Q5DFX1_SCHJA</name>
<dbReference type="EMBL" id="AY813553">
    <property type="protein sequence ID" value="AAW25285.1"/>
    <property type="molecule type" value="mRNA"/>
</dbReference>
<sequence>MLILSGEYQEAEGVLLHNHLYFRAIMLNLHAFKWNRALELANKHDLAIDIVLSMRHIYLQQMNRAEELGSFNSQPKQILLDAIKLKERIDEEYLNEQKQIQQLSNSDKP</sequence>
<dbReference type="GO" id="GO:0005929">
    <property type="term" value="C:cilium"/>
    <property type="evidence" value="ECO:0007669"/>
    <property type="project" value="TreeGrafter"/>
</dbReference>
<dbReference type="InterPro" id="IPR056157">
    <property type="entry name" value="TPR_IFT80_172_dom"/>
</dbReference>
<feature type="domain" description="IFT80/172/WDR35 TPR" evidence="1">
    <location>
        <begin position="1"/>
        <end position="97"/>
    </location>
</feature>
<reference evidence="2" key="2">
    <citation type="journal article" date="2006" name="PLoS Pathog.">
        <title>New perspectives on host-parasite interplay by comparative transcriptomic and proteomic analyses of Schistosoma japonicum.</title>
        <authorList>
            <person name="Liu F."/>
            <person name="Lu J."/>
            <person name="Hu W."/>
            <person name="Wang S.Y."/>
            <person name="Cui S.J."/>
            <person name="Chi M."/>
            <person name="Yan Q."/>
            <person name="Wang X.R."/>
            <person name="Song H.D."/>
            <person name="Xu X.N."/>
            <person name="Wang J.J."/>
            <person name="Zhang X.L."/>
            <person name="Zhang X."/>
            <person name="Wang Z.Q."/>
            <person name="Xue C.L."/>
            <person name="Brindley P.J."/>
            <person name="McManus D.P."/>
            <person name="Yang P.Y."/>
            <person name="Feng Z."/>
            <person name="Chen Z."/>
            <person name="Han Z.G."/>
        </authorList>
    </citation>
    <scope>NUCLEOTIDE SEQUENCE</scope>
</reference>
<evidence type="ECO:0000313" key="2">
    <source>
        <dbReference type="EMBL" id="AAW25285.1"/>
    </source>
</evidence>
<reference evidence="2" key="1">
    <citation type="submission" date="2004-11" db="EMBL/GenBank/DDBJ databases">
        <title>The full-length cDNA sequences of Schistosoma japonicum genes.</title>
        <authorList>
            <person name="Han Z."/>
        </authorList>
    </citation>
    <scope>NUCLEOTIDE SEQUENCE</scope>
</reference>